<dbReference type="EMBL" id="JBBMEW010000023">
    <property type="protein sequence ID" value="MEQ2528858.1"/>
    <property type="molecule type" value="Genomic_DNA"/>
</dbReference>
<dbReference type="Proteomes" id="UP001439875">
    <property type="component" value="Unassembled WGS sequence"/>
</dbReference>
<proteinExistence type="predicted"/>
<accession>A0ACC6SFQ9</accession>
<keyword evidence="2" id="KW-1185">Reference proteome</keyword>
<evidence type="ECO:0000313" key="2">
    <source>
        <dbReference type="Proteomes" id="UP001439875"/>
    </source>
</evidence>
<name>A0ACC6SFQ9_9BACI</name>
<protein>
    <submittedName>
        <fullName evidence="1">TniQ family protein</fullName>
    </submittedName>
</protein>
<reference evidence="1" key="1">
    <citation type="submission" date="2024-03" db="EMBL/GenBank/DDBJ databases">
        <title>Human intestinal bacterial collection.</title>
        <authorList>
            <person name="Pauvert C."/>
            <person name="Hitch T.C.A."/>
            <person name="Clavel T."/>
        </authorList>
    </citation>
    <scope>NUCLEOTIDE SEQUENCE</scope>
    <source>
        <strain evidence="1">CLA-AA-H227</strain>
    </source>
</reference>
<gene>
    <name evidence="1" type="ORF">WMO40_19460</name>
</gene>
<evidence type="ECO:0000313" key="1">
    <source>
        <dbReference type="EMBL" id="MEQ2528858.1"/>
    </source>
</evidence>
<comment type="caution">
    <text evidence="1">The sequence shown here is derived from an EMBL/GenBank/DDBJ whole genome shotgun (WGS) entry which is preliminary data.</text>
</comment>
<sequence length="454" mass="53365">MHESKKTSSTLYNLVPIEINTKFVESLSSYIMRIAYEHNISIGDLINKLVVPQMNKEYLKRSSQYGGNRFYEGAKTINGYMENAKDLVNAMELLTSRSHLAELTLLKWKNFIPLRGLLKHSLSWCPKCIDNKLSEGEIIYYPLVWYIGPMKVCIKHHCFLAKECGFCKKEIEILRRQMIPGYCPYCFNPLTKDNNSPFPNTNEMEWQAFVSNNIEELLEIDAFQWERNSPRKKIISQLSAINEELFLGSYTKFSNYLGISKSTLRYWMEGKNVPTLYNLLHISYRFNNRILYLLQGSNHLFETAQTDTLKIREVNRAKKFREKLNHNVIENKLNYFHSVNPPISMSAVSKRVGHDKRILYKHYPESCKLISKRYSEFLKYKSNNRIETLKEEIEKVFESLINEGIYPSRRKIEAALNRTSVLKEKKLQDHWRELLIKYNLYKGTKGGFHGIEDL</sequence>
<organism evidence="1 2">
    <name type="scientific">Robertmurraya yapensis</name>
    <name type="common">ex Hitch et al 2024</name>
    <dbReference type="NCBI Taxonomy" id="3133160"/>
    <lineage>
        <taxon>Bacteria</taxon>
        <taxon>Bacillati</taxon>
        <taxon>Bacillota</taxon>
        <taxon>Bacilli</taxon>
        <taxon>Bacillales</taxon>
        <taxon>Bacillaceae</taxon>
        <taxon>Robertmurraya</taxon>
    </lineage>
</organism>